<proteinExistence type="predicted"/>
<accession>A0ACB7SV34</accession>
<comment type="caution">
    <text evidence="1">The sequence shown here is derived from an EMBL/GenBank/DDBJ whole genome shotgun (WGS) entry which is preliminary data.</text>
</comment>
<dbReference type="EMBL" id="CM023482">
    <property type="protein sequence ID" value="KAH6937683.1"/>
    <property type="molecule type" value="Genomic_DNA"/>
</dbReference>
<evidence type="ECO:0000313" key="2">
    <source>
        <dbReference type="Proteomes" id="UP000821845"/>
    </source>
</evidence>
<organism evidence="1 2">
    <name type="scientific">Hyalomma asiaticum</name>
    <name type="common">Tick</name>
    <dbReference type="NCBI Taxonomy" id="266040"/>
    <lineage>
        <taxon>Eukaryota</taxon>
        <taxon>Metazoa</taxon>
        <taxon>Ecdysozoa</taxon>
        <taxon>Arthropoda</taxon>
        <taxon>Chelicerata</taxon>
        <taxon>Arachnida</taxon>
        <taxon>Acari</taxon>
        <taxon>Parasitiformes</taxon>
        <taxon>Ixodida</taxon>
        <taxon>Ixodoidea</taxon>
        <taxon>Ixodidae</taxon>
        <taxon>Hyalomminae</taxon>
        <taxon>Hyalomma</taxon>
    </lineage>
</organism>
<reference evidence="1" key="1">
    <citation type="submission" date="2020-05" db="EMBL/GenBank/DDBJ databases">
        <title>Large-scale comparative analyses of tick genomes elucidate their genetic diversity and vector capacities.</title>
        <authorList>
            <person name="Jia N."/>
            <person name="Wang J."/>
            <person name="Shi W."/>
            <person name="Du L."/>
            <person name="Sun Y."/>
            <person name="Zhan W."/>
            <person name="Jiang J."/>
            <person name="Wang Q."/>
            <person name="Zhang B."/>
            <person name="Ji P."/>
            <person name="Sakyi L.B."/>
            <person name="Cui X."/>
            <person name="Yuan T."/>
            <person name="Jiang B."/>
            <person name="Yang W."/>
            <person name="Lam T.T.-Y."/>
            <person name="Chang Q."/>
            <person name="Ding S."/>
            <person name="Wang X."/>
            <person name="Zhu J."/>
            <person name="Ruan X."/>
            <person name="Zhao L."/>
            <person name="Wei J."/>
            <person name="Que T."/>
            <person name="Du C."/>
            <person name="Cheng J."/>
            <person name="Dai P."/>
            <person name="Han X."/>
            <person name="Huang E."/>
            <person name="Gao Y."/>
            <person name="Liu J."/>
            <person name="Shao H."/>
            <person name="Ye R."/>
            <person name="Li L."/>
            <person name="Wei W."/>
            <person name="Wang X."/>
            <person name="Wang C."/>
            <person name="Yang T."/>
            <person name="Huo Q."/>
            <person name="Li W."/>
            <person name="Guo W."/>
            <person name="Chen H."/>
            <person name="Zhou L."/>
            <person name="Ni X."/>
            <person name="Tian J."/>
            <person name="Zhou Y."/>
            <person name="Sheng Y."/>
            <person name="Liu T."/>
            <person name="Pan Y."/>
            <person name="Xia L."/>
            <person name="Li J."/>
            <person name="Zhao F."/>
            <person name="Cao W."/>
        </authorList>
    </citation>
    <scope>NUCLEOTIDE SEQUENCE</scope>
    <source>
        <strain evidence="1">Hyas-2018</strain>
    </source>
</reference>
<protein>
    <submittedName>
        <fullName evidence="1">Uncharacterized protein</fullName>
    </submittedName>
</protein>
<name>A0ACB7SV34_HYAAI</name>
<gene>
    <name evidence="1" type="ORF">HPB50_003578</name>
</gene>
<sequence length="71" mass="7275">MESSRSAQCRTDVSSGEDDTALVGPSPSALDGDTASSVSSEPVASSELTADEKSEQYDSFDEPLDGSDDVG</sequence>
<evidence type="ECO:0000313" key="1">
    <source>
        <dbReference type="EMBL" id="KAH6937683.1"/>
    </source>
</evidence>
<dbReference type="Proteomes" id="UP000821845">
    <property type="component" value="Chromosome 2"/>
</dbReference>
<keyword evidence="2" id="KW-1185">Reference proteome</keyword>